<dbReference type="RefSeq" id="WP_277568090.1">
    <property type="nucleotide sequence ID" value="NZ_JAPDHZ010000006.1"/>
</dbReference>
<keyword evidence="2" id="KW-0472">Membrane</keyword>
<accession>A0A9X4KLM9</accession>
<feature type="region of interest" description="Disordered" evidence="1">
    <location>
        <begin position="34"/>
        <end position="74"/>
    </location>
</feature>
<proteinExistence type="predicted"/>
<reference evidence="3 4" key="1">
    <citation type="submission" date="2022-10" db="EMBL/GenBank/DDBJ databases">
        <title>Comparative genomic analysis of Cohnella hashimotonis sp. nov., isolated from the International Space Station.</title>
        <authorList>
            <person name="Simpson A."/>
            <person name="Venkateswaran K."/>
        </authorList>
    </citation>
    <scope>NUCLEOTIDE SEQUENCE [LARGE SCALE GENOMIC DNA]</scope>
    <source>
        <strain evidence="3 4">DSM 18997</strain>
    </source>
</reference>
<dbReference type="Proteomes" id="UP001153387">
    <property type="component" value="Unassembled WGS sequence"/>
</dbReference>
<gene>
    <name evidence="3" type="ORF">OMP38_28505</name>
</gene>
<comment type="caution">
    <text evidence="3">The sequence shown here is derived from an EMBL/GenBank/DDBJ whole genome shotgun (WGS) entry which is preliminary data.</text>
</comment>
<dbReference type="EMBL" id="JAPDHZ010000006">
    <property type="protein sequence ID" value="MDG0794338.1"/>
    <property type="molecule type" value="Genomic_DNA"/>
</dbReference>
<name>A0A9X4KLM9_9BACL</name>
<evidence type="ECO:0000256" key="1">
    <source>
        <dbReference type="SAM" id="MobiDB-lite"/>
    </source>
</evidence>
<evidence type="ECO:0000256" key="2">
    <source>
        <dbReference type="SAM" id="Phobius"/>
    </source>
</evidence>
<organism evidence="3 4">
    <name type="scientific">Cohnella ginsengisoli</name>
    <dbReference type="NCBI Taxonomy" id="425004"/>
    <lineage>
        <taxon>Bacteria</taxon>
        <taxon>Bacillati</taxon>
        <taxon>Bacillota</taxon>
        <taxon>Bacilli</taxon>
        <taxon>Bacillales</taxon>
        <taxon>Paenibacillaceae</taxon>
        <taxon>Cohnella</taxon>
    </lineage>
</organism>
<feature type="transmembrane region" description="Helical" evidence="2">
    <location>
        <begin position="6"/>
        <end position="24"/>
    </location>
</feature>
<keyword evidence="2" id="KW-1133">Transmembrane helix</keyword>
<evidence type="ECO:0000313" key="3">
    <source>
        <dbReference type="EMBL" id="MDG0794338.1"/>
    </source>
</evidence>
<sequence length="88" mass="10079">MLDLRPQLNLAAILLAIGLLHLLMRLDPVRQRGSLAEPARQIAAPKRVFDQRPDRDRDRSPAYRPSSKPYRAFPPEHLFSHCITKRAA</sequence>
<evidence type="ECO:0000313" key="4">
    <source>
        <dbReference type="Proteomes" id="UP001153387"/>
    </source>
</evidence>
<dbReference type="AlphaFoldDB" id="A0A9X4KLM9"/>
<keyword evidence="2" id="KW-0812">Transmembrane</keyword>
<feature type="compositionally biased region" description="Basic and acidic residues" evidence="1">
    <location>
        <begin position="47"/>
        <end position="61"/>
    </location>
</feature>
<keyword evidence="4" id="KW-1185">Reference proteome</keyword>
<protein>
    <submittedName>
        <fullName evidence="3">Uncharacterized protein</fullName>
    </submittedName>
</protein>